<keyword evidence="1" id="KW-0472">Membrane</keyword>
<evidence type="ECO:0000313" key="3">
    <source>
        <dbReference type="EMBL" id="CAE6427519.1"/>
    </source>
</evidence>
<dbReference type="InterPro" id="IPR045340">
    <property type="entry name" value="DUF6533"/>
</dbReference>
<feature type="transmembrane region" description="Helical" evidence="1">
    <location>
        <begin position="196"/>
        <end position="217"/>
    </location>
</feature>
<feature type="transmembrane region" description="Helical" evidence="1">
    <location>
        <begin position="76"/>
        <end position="99"/>
    </location>
</feature>
<dbReference type="Pfam" id="PF20151">
    <property type="entry name" value="DUF6533"/>
    <property type="match status" value="1"/>
</dbReference>
<feature type="domain" description="DUF6533" evidence="2">
    <location>
        <begin position="42"/>
        <end position="87"/>
    </location>
</feature>
<dbReference type="Proteomes" id="UP000663888">
    <property type="component" value="Unassembled WGS sequence"/>
</dbReference>
<name>A0A8H3AG10_9AGAM</name>
<organism evidence="3 4">
    <name type="scientific">Rhizoctonia solani</name>
    <dbReference type="NCBI Taxonomy" id="456999"/>
    <lineage>
        <taxon>Eukaryota</taxon>
        <taxon>Fungi</taxon>
        <taxon>Dikarya</taxon>
        <taxon>Basidiomycota</taxon>
        <taxon>Agaricomycotina</taxon>
        <taxon>Agaricomycetes</taxon>
        <taxon>Cantharellales</taxon>
        <taxon>Ceratobasidiaceae</taxon>
        <taxon>Rhizoctonia</taxon>
    </lineage>
</organism>
<gene>
    <name evidence="3" type="ORF">RDB_LOCUS30550</name>
</gene>
<dbReference type="EMBL" id="CAJMWX010000757">
    <property type="protein sequence ID" value="CAE6427519.1"/>
    <property type="molecule type" value="Genomic_DNA"/>
</dbReference>
<dbReference type="AlphaFoldDB" id="A0A8H3AG10"/>
<accession>A0A8H3AG10</accession>
<evidence type="ECO:0000256" key="1">
    <source>
        <dbReference type="SAM" id="Phobius"/>
    </source>
</evidence>
<feature type="transmembrane region" description="Helical" evidence="1">
    <location>
        <begin position="238"/>
        <end position="257"/>
    </location>
</feature>
<keyword evidence="1" id="KW-1133">Transmembrane helix</keyword>
<feature type="transmembrane region" description="Helical" evidence="1">
    <location>
        <begin position="148"/>
        <end position="168"/>
    </location>
</feature>
<evidence type="ECO:0000259" key="2">
    <source>
        <dbReference type="Pfam" id="PF20151"/>
    </source>
</evidence>
<keyword evidence="1" id="KW-0812">Transmembrane</keyword>
<evidence type="ECO:0000313" key="4">
    <source>
        <dbReference type="Proteomes" id="UP000663888"/>
    </source>
</evidence>
<sequence length="341" mass="37970">MPLLIYPDFNNSLTAAAVSTSQYKPFLDLFNIVQAQGETARYLAFSGITLLLYDWLTTLDKEIEYAWNKKWTFAGVVYYLNRVLPVLLIGTILLPNVLFLPAHFGPSTLVQEGYFIIQLRCHSFVSHYLHHFNHTLLGVVLSKMDPMVWLLIPGLLVTIGHATLQVTVNLKRMTVMTNPFPQFLRGCIVSIPNDIWLAYFSGVLYDLVIFCLIVWRIQYLGHGLGLSPLMTQLLKHGASFFAVNLALMLFSCVGSAYPSTIIMANASGLLTALSSITCSRIFFSMHEFARQDRVRISFGQSPITGVHGSNIISGQFAIPMETFSDCSRSPSNPEATSATTP</sequence>
<comment type="caution">
    <text evidence="3">The sequence shown here is derived from an EMBL/GenBank/DDBJ whole genome shotgun (WGS) entry which is preliminary data.</text>
</comment>
<protein>
    <recommendedName>
        <fullName evidence="2">DUF6533 domain-containing protein</fullName>
    </recommendedName>
</protein>
<proteinExistence type="predicted"/>
<feature type="transmembrane region" description="Helical" evidence="1">
    <location>
        <begin position="263"/>
        <end position="283"/>
    </location>
</feature>
<reference evidence="3" key="1">
    <citation type="submission" date="2021-01" db="EMBL/GenBank/DDBJ databases">
        <authorList>
            <person name="Kaushik A."/>
        </authorList>
    </citation>
    <scope>NUCLEOTIDE SEQUENCE</scope>
    <source>
        <strain evidence="3">AG4-R118</strain>
    </source>
</reference>